<dbReference type="Proteomes" id="UP000490060">
    <property type="component" value="Unassembled WGS sequence"/>
</dbReference>
<dbReference type="AlphaFoldDB" id="A0A2I2MAR4"/>
<dbReference type="EMBL" id="OENE01000048">
    <property type="protein sequence ID" value="SOU89632.1"/>
    <property type="molecule type" value="Genomic_DNA"/>
</dbReference>
<proteinExistence type="predicted"/>
<protein>
    <submittedName>
        <fullName evidence="1">Uncharacterized protein</fullName>
    </submittedName>
</protein>
<gene>
    <name evidence="1" type="ORF">TNO010_520017</name>
</gene>
<reference evidence="1 2" key="1">
    <citation type="submission" date="2017-11" db="EMBL/GenBank/DDBJ databases">
        <authorList>
            <person name="Duchaud E."/>
        </authorList>
    </citation>
    <scope>NUCLEOTIDE SEQUENCE [LARGE SCALE GENOMIC DNA]</scope>
    <source>
        <strain evidence="1 2">TNO010</strain>
    </source>
</reference>
<sequence>MGFTDFLMNIMQKFSPVDLSLERYTQKELTGMKKQGYKVEEVQKYLDLYEKGEHPKQIKGAIRIEKNRIKNQSKRLRFEELSETDLLLEEIPNPTDLSKLKPFLTIPINQNMEIIKKSLNGDANNEKSFIGGQLALTSVVQAAPEFWEKEGEIQYAAFVFTYIEKGNFSNNTKFLKKICSMLNDFRDEDNCPEAISREMKKLYNDLNSPKSEFHVHIDQSLLDFYQFDFEGNRVISSDIIVATSYKIQTEKDSLPNKSFPSDGILPLICLSEKKKNGKEYPYFKFVNGEYYKL</sequence>
<evidence type="ECO:0000313" key="2">
    <source>
        <dbReference type="Proteomes" id="UP000490060"/>
    </source>
</evidence>
<name>A0A2I2MAR4_9FLAO</name>
<organism evidence="1 2">
    <name type="scientific">Tenacibaculum finnmarkense genomovar ulcerans</name>
    <dbReference type="NCBI Taxonomy" id="2781388"/>
    <lineage>
        <taxon>Bacteria</taxon>
        <taxon>Pseudomonadati</taxon>
        <taxon>Bacteroidota</taxon>
        <taxon>Flavobacteriia</taxon>
        <taxon>Flavobacteriales</taxon>
        <taxon>Flavobacteriaceae</taxon>
        <taxon>Tenacibaculum</taxon>
        <taxon>Tenacibaculum finnmarkense</taxon>
    </lineage>
</organism>
<dbReference type="RefSeq" id="WP_058885118.1">
    <property type="nucleotide sequence ID" value="NZ_JAFMUG010000004.1"/>
</dbReference>
<accession>A0A2I2MAR4</accession>
<evidence type="ECO:0000313" key="1">
    <source>
        <dbReference type="EMBL" id="SOU89632.1"/>
    </source>
</evidence>